<organism evidence="2">
    <name type="scientific">Arundo donax</name>
    <name type="common">Giant reed</name>
    <name type="synonym">Donax arundinaceus</name>
    <dbReference type="NCBI Taxonomy" id="35708"/>
    <lineage>
        <taxon>Eukaryota</taxon>
        <taxon>Viridiplantae</taxon>
        <taxon>Streptophyta</taxon>
        <taxon>Embryophyta</taxon>
        <taxon>Tracheophyta</taxon>
        <taxon>Spermatophyta</taxon>
        <taxon>Magnoliopsida</taxon>
        <taxon>Liliopsida</taxon>
        <taxon>Poales</taxon>
        <taxon>Poaceae</taxon>
        <taxon>PACMAD clade</taxon>
        <taxon>Arundinoideae</taxon>
        <taxon>Arundineae</taxon>
        <taxon>Arundo</taxon>
    </lineage>
</organism>
<feature type="compositionally biased region" description="Polar residues" evidence="1">
    <location>
        <begin position="1"/>
        <end position="11"/>
    </location>
</feature>
<sequence length="33" mass="3217">MSPSPAHSTAGASAPNSSPSSLPKKPKSMPPPS</sequence>
<dbReference type="GO" id="GO:0003746">
    <property type="term" value="F:translation elongation factor activity"/>
    <property type="evidence" value="ECO:0007669"/>
    <property type="project" value="UniProtKB-KW"/>
</dbReference>
<feature type="region of interest" description="Disordered" evidence="1">
    <location>
        <begin position="1"/>
        <end position="33"/>
    </location>
</feature>
<dbReference type="EMBL" id="GBRH01179119">
    <property type="protein sequence ID" value="JAE18777.1"/>
    <property type="molecule type" value="Transcribed_RNA"/>
</dbReference>
<protein>
    <submittedName>
        <fullName evidence="2">Elongation factor Tu family protein</fullName>
    </submittedName>
</protein>
<reference evidence="2" key="2">
    <citation type="journal article" date="2015" name="Data Brief">
        <title>Shoot transcriptome of the giant reed, Arundo donax.</title>
        <authorList>
            <person name="Barrero R.A."/>
            <person name="Guerrero F.D."/>
            <person name="Moolhuijzen P."/>
            <person name="Goolsby J.A."/>
            <person name="Tidwell J."/>
            <person name="Bellgard S.E."/>
            <person name="Bellgard M.I."/>
        </authorList>
    </citation>
    <scope>NUCLEOTIDE SEQUENCE</scope>
    <source>
        <tissue evidence="2">Shoot tissue taken approximately 20 cm above the soil surface</tissue>
    </source>
</reference>
<keyword evidence="2" id="KW-0648">Protein biosynthesis</keyword>
<feature type="compositionally biased region" description="Low complexity" evidence="1">
    <location>
        <begin position="13"/>
        <end position="23"/>
    </location>
</feature>
<accession>A0A0A9G2P8</accession>
<proteinExistence type="predicted"/>
<evidence type="ECO:0000313" key="2">
    <source>
        <dbReference type="EMBL" id="JAE18777.1"/>
    </source>
</evidence>
<dbReference type="AlphaFoldDB" id="A0A0A9G2P8"/>
<reference evidence="2" key="1">
    <citation type="submission" date="2014-09" db="EMBL/GenBank/DDBJ databases">
        <authorList>
            <person name="Magalhaes I.L.F."/>
            <person name="Oliveira U."/>
            <person name="Santos F.R."/>
            <person name="Vidigal T.H.D.A."/>
            <person name="Brescovit A.D."/>
            <person name="Santos A.J."/>
        </authorList>
    </citation>
    <scope>NUCLEOTIDE SEQUENCE</scope>
    <source>
        <tissue evidence="2">Shoot tissue taken approximately 20 cm above the soil surface</tissue>
    </source>
</reference>
<evidence type="ECO:0000256" key="1">
    <source>
        <dbReference type="SAM" id="MobiDB-lite"/>
    </source>
</evidence>
<keyword evidence="2" id="KW-0251">Elongation factor</keyword>
<name>A0A0A9G2P8_ARUDO</name>